<evidence type="ECO:0000256" key="1">
    <source>
        <dbReference type="ARBA" id="ARBA00022679"/>
    </source>
</evidence>
<feature type="binding site" evidence="2">
    <location>
        <position position="194"/>
    </location>
    <ligand>
        <name>substrate</name>
    </ligand>
</feature>
<dbReference type="RefSeq" id="WP_213237876.1">
    <property type="nucleotide sequence ID" value="NZ_JAHBCL010000029.1"/>
</dbReference>
<reference evidence="3 4" key="1">
    <citation type="submission" date="2021-05" db="EMBL/GenBank/DDBJ databases">
        <title>Fusibacter ferrireducens sp. nov., an anaerobic, sulfur- and Fe-reducing bacterium isolated from the mangrove sediment.</title>
        <authorList>
            <person name="Qiu D."/>
        </authorList>
    </citation>
    <scope>NUCLEOTIDE SEQUENCE [LARGE SCALE GENOMIC DNA]</scope>
    <source>
        <strain evidence="3 4">DSM 12116</strain>
    </source>
</reference>
<feature type="binding site" evidence="2">
    <location>
        <position position="75"/>
    </location>
    <ligand>
        <name>substrate</name>
    </ligand>
</feature>
<evidence type="ECO:0000256" key="2">
    <source>
        <dbReference type="HAMAP-Rule" id="MF_01139"/>
    </source>
</evidence>
<keyword evidence="2" id="KW-0460">Magnesium</keyword>
<feature type="binding site" evidence="2">
    <location>
        <position position="213"/>
    </location>
    <ligand>
        <name>Mg(2+)</name>
        <dbReference type="ChEBI" id="CHEBI:18420"/>
    </ligand>
</feature>
<accession>A0ABS5PSE5</accession>
<feature type="binding site" evidence="2">
    <location>
        <position position="43"/>
    </location>
    <ligand>
        <name>substrate</name>
    </ligand>
</feature>
<feature type="active site" description="Proton acceptor" evidence="2">
    <location>
        <position position="74"/>
    </location>
</feature>
<comment type="subunit">
    <text evidence="2">Homodimer.</text>
</comment>
<evidence type="ECO:0000313" key="4">
    <source>
        <dbReference type="Proteomes" id="UP000746471"/>
    </source>
</evidence>
<dbReference type="CDD" id="cd00475">
    <property type="entry name" value="Cis_IPPS"/>
    <property type="match status" value="1"/>
</dbReference>
<gene>
    <name evidence="3" type="ORF">KHM83_15135</name>
</gene>
<feature type="binding site" evidence="2">
    <location>
        <begin position="71"/>
        <end position="73"/>
    </location>
    <ligand>
        <name>substrate</name>
    </ligand>
</feature>
<keyword evidence="2" id="KW-0479">Metal-binding</keyword>
<feature type="binding site" evidence="2">
    <location>
        <begin position="27"/>
        <end position="30"/>
    </location>
    <ligand>
        <name>substrate</name>
    </ligand>
</feature>
<dbReference type="NCBIfam" id="TIGR00055">
    <property type="entry name" value="uppS"/>
    <property type="match status" value="1"/>
</dbReference>
<organism evidence="3 4">
    <name type="scientific">Fusibacter paucivorans</name>
    <dbReference type="NCBI Taxonomy" id="76009"/>
    <lineage>
        <taxon>Bacteria</taxon>
        <taxon>Bacillati</taxon>
        <taxon>Bacillota</taxon>
        <taxon>Clostridia</taxon>
        <taxon>Eubacteriales</taxon>
        <taxon>Eubacteriales Family XII. Incertae Sedis</taxon>
        <taxon>Fusibacter</taxon>
    </lineage>
</organism>
<dbReference type="Proteomes" id="UP000746471">
    <property type="component" value="Unassembled WGS sequence"/>
</dbReference>
<feature type="binding site" evidence="2">
    <location>
        <position position="39"/>
    </location>
    <ligand>
        <name>substrate</name>
    </ligand>
</feature>
<dbReference type="PANTHER" id="PTHR10291:SF0">
    <property type="entry name" value="DEHYDRODOLICHYL DIPHOSPHATE SYNTHASE 2"/>
    <property type="match status" value="1"/>
</dbReference>
<dbReference type="InterPro" id="IPR001441">
    <property type="entry name" value="UPP_synth-like"/>
</dbReference>
<dbReference type="PANTHER" id="PTHR10291">
    <property type="entry name" value="DEHYDRODOLICHYL DIPHOSPHATE SYNTHASE FAMILY MEMBER"/>
    <property type="match status" value="1"/>
</dbReference>
<feature type="binding site" evidence="2">
    <location>
        <position position="77"/>
    </location>
    <ligand>
        <name>substrate</name>
    </ligand>
</feature>
<sequence length="246" mass="28457">MLSFFNKKDEEVTLSKPPVHVAFIMDGNGRWAKKRGMPRLFGHNAGMETIKRIVKESQRLGIQYITFYAFSTENWKRPVDEVEGLMQILVKFIRSEIDEIHENNVKVNILGDIDRLPAAAKEAVCYALDKTAANDGMNFNIALNYGARNEIVRAVKSISEAVKRGEYSSDAIDETLIEQYLYTKDFPDPDLMIRTSGEKRLSNFLLWQLAYSEFLFLDLYWPDFSEAVYRNALLEYDQRNRRFGAL</sequence>
<protein>
    <recommendedName>
        <fullName evidence="2">Isoprenyl transferase</fullName>
        <ecNumber evidence="2">2.5.1.-</ecNumber>
    </recommendedName>
</protein>
<dbReference type="EMBL" id="JAHBCL010000029">
    <property type="protein sequence ID" value="MBS7528018.1"/>
    <property type="molecule type" value="Genomic_DNA"/>
</dbReference>
<comment type="cofactor">
    <cofactor evidence="2">
        <name>Mg(2+)</name>
        <dbReference type="ChEBI" id="CHEBI:18420"/>
    </cofactor>
    <text evidence="2">Binds 2 magnesium ions per subunit.</text>
</comment>
<feature type="binding site" evidence="2">
    <location>
        <position position="31"/>
    </location>
    <ligand>
        <name>substrate</name>
    </ligand>
</feature>
<proteinExistence type="inferred from homology"/>
<dbReference type="HAMAP" id="MF_01139">
    <property type="entry name" value="ISPT"/>
    <property type="match status" value="1"/>
</dbReference>
<dbReference type="SUPFAM" id="SSF64005">
    <property type="entry name" value="Undecaprenyl diphosphate synthase"/>
    <property type="match status" value="1"/>
</dbReference>
<evidence type="ECO:0000313" key="3">
    <source>
        <dbReference type="EMBL" id="MBS7528018.1"/>
    </source>
</evidence>
<comment type="similarity">
    <text evidence="2">Belongs to the UPP synthase family.</text>
</comment>
<feature type="binding site" evidence="2">
    <location>
        <position position="26"/>
    </location>
    <ligand>
        <name>Mg(2+)</name>
        <dbReference type="ChEBI" id="CHEBI:18420"/>
    </ligand>
</feature>
<dbReference type="InterPro" id="IPR018520">
    <property type="entry name" value="UPP_synth-like_CS"/>
</dbReference>
<dbReference type="PROSITE" id="PS01066">
    <property type="entry name" value="UPP_SYNTHASE"/>
    <property type="match status" value="1"/>
</dbReference>
<comment type="function">
    <text evidence="2">Catalyzes the condensation of isopentenyl diphosphate (IPP) with allylic pyrophosphates generating different type of terpenoids.</text>
</comment>
<dbReference type="GO" id="GO:0008834">
    <property type="term" value="F:ditrans,polycis-undecaprenyl-diphosphate synthase [(2E,6E)-farnesyl-diphosphate specific] activity"/>
    <property type="evidence" value="ECO:0007669"/>
    <property type="project" value="UniProtKB-EC"/>
</dbReference>
<dbReference type="EC" id="2.5.1.-" evidence="2"/>
<keyword evidence="1 2" id="KW-0808">Transferase</keyword>
<name>A0ABS5PSE5_9FIRM</name>
<dbReference type="Gene3D" id="3.40.1180.10">
    <property type="entry name" value="Decaprenyl diphosphate synthase-like"/>
    <property type="match status" value="1"/>
</dbReference>
<keyword evidence="4" id="KW-1185">Reference proteome</keyword>
<feature type="active site" evidence="2">
    <location>
        <position position="26"/>
    </location>
</feature>
<comment type="caution">
    <text evidence="3">The sequence shown here is derived from an EMBL/GenBank/DDBJ whole genome shotgun (WGS) entry which is preliminary data.</text>
</comment>
<dbReference type="Pfam" id="PF01255">
    <property type="entry name" value="Prenyltransf"/>
    <property type="match status" value="1"/>
</dbReference>
<dbReference type="InterPro" id="IPR036424">
    <property type="entry name" value="UPP_synth-like_sf"/>
</dbReference>
<dbReference type="NCBIfam" id="NF011405">
    <property type="entry name" value="PRK14830.1"/>
    <property type="match status" value="1"/>
</dbReference>
<feature type="binding site" evidence="2">
    <location>
        <begin position="200"/>
        <end position="202"/>
    </location>
    <ligand>
        <name>substrate</name>
    </ligand>
</feature>